<dbReference type="PROSITE" id="PS51257">
    <property type="entry name" value="PROKAR_LIPOPROTEIN"/>
    <property type="match status" value="1"/>
</dbReference>
<keyword evidence="2" id="KW-0732">Signal</keyword>
<dbReference type="RefSeq" id="WP_013615063.1">
    <property type="nucleotide sequence ID" value="NC_015161.1"/>
</dbReference>
<feature type="region of interest" description="Disordered" evidence="1">
    <location>
        <begin position="23"/>
        <end position="42"/>
    </location>
</feature>
<protein>
    <recommendedName>
        <fullName evidence="5">Lipoprotein</fullName>
    </recommendedName>
</protein>
<dbReference type="STRING" id="693977.Deipr_1305"/>
<accession>F0RPB1</accession>
<dbReference type="OrthoDB" id="71596at2"/>
<evidence type="ECO:0000256" key="2">
    <source>
        <dbReference type="SAM" id="SignalP"/>
    </source>
</evidence>
<dbReference type="Proteomes" id="UP000007718">
    <property type="component" value="Chromosome"/>
</dbReference>
<evidence type="ECO:0000313" key="4">
    <source>
        <dbReference type="Proteomes" id="UP000007718"/>
    </source>
</evidence>
<keyword evidence="4" id="KW-1185">Reference proteome</keyword>
<proteinExistence type="predicted"/>
<dbReference type="AlphaFoldDB" id="F0RPB1"/>
<evidence type="ECO:0008006" key="5">
    <source>
        <dbReference type="Google" id="ProtNLM"/>
    </source>
</evidence>
<gene>
    <name evidence="3" type="ordered locus">Deipr_1305</name>
</gene>
<organism evidence="3 4">
    <name type="scientific">Deinococcus proteolyticus (strain ATCC 35074 / DSM 20540 / JCM 6276 / NBRC 101906 / NCIMB 13154 / VKM Ac-1939 / CCM 2703 / MRP)</name>
    <dbReference type="NCBI Taxonomy" id="693977"/>
    <lineage>
        <taxon>Bacteria</taxon>
        <taxon>Thermotogati</taxon>
        <taxon>Deinococcota</taxon>
        <taxon>Deinococci</taxon>
        <taxon>Deinococcales</taxon>
        <taxon>Deinococcaceae</taxon>
        <taxon>Deinococcus</taxon>
    </lineage>
</organism>
<evidence type="ECO:0000313" key="3">
    <source>
        <dbReference type="EMBL" id="ADY26454.1"/>
    </source>
</evidence>
<reference evidence="3 4" key="2">
    <citation type="journal article" date="2012" name="Stand. Genomic Sci.">
        <title>Complete genome sequence of the orange-red pigmented, radioresistant Deinococcus proteolyticus type strain (MRP(T)).</title>
        <authorList>
            <person name="Copeland A."/>
            <person name="Zeytun A."/>
            <person name="Yassawong M."/>
            <person name="Nolan M."/>
            <person name="Lucas S."/>
            <person name="Hammon N."/>
            <person name="Deshpande S."/>
            <person name="Cheng J.F."/>
            <person name="Han C."/>
            <person name="Tapia R."/>
            <person name="Goodwin L.A."/>
            <person name="Pitluck S."/>
            <person name="Mavromatis K."/>
            <person name="Liolios K."/>
            <person name="Pagani I."/>
            <person name="Ivanova N."/>
            <person name="Mikhailova N."/>
            <person name="Pati A."/>
            <person name="Chen A."/>
            <person name="Palaniappan K."/>
            <person name="Land M."/>
            <person name="Hauser L."/>
            <person name="Jeffries C.D."/>
            <person name="Brambilla E.M."/>
            <person name="Rohde M."/>
            <person name="Sikorski J."/>
            <person name="Pukall R."/>
            <person name="Goker M."/>
            <person name="Detter J.C."/>
            <person name="Woyke T."/>
            <person name="Bristow J."/>
            <person name="Eisen J.A."/>
            <person name="Markowitz V."/>
            <person name="Hugenholtz P."/>
            <person name="Kyrpides N.C."/>
            <person name="Klenk H.P."/>
            <person name="Lapidus A."/>
        </authorList>
    </citation>
    <scope>NUCLEOTIDE SEQUENCE [LARGE SCALE GENOMIC DNA]</scope>
    <source>
        <strain evidence="4">ATCC 35074 / DSM 20540 / JCM 6276 / NBRC 101906 / NCIMB 13154 / VKM Ac-1939 / CCM 2703 / MRP</strain>
    </source>
</reference>
<dbReference type="EMBL" id="CP002536">
    <property type="protein sequence ID" value="ADY26454.1"/>
    <property type="molecule type" value="Genomic_DNA"/>
</dbReference>
<dbReference type="HOGENOM" id="CLU_1370219_0_0_0"/>
<feature type="chain" id="PRO_5003256157" description="Lipoprotein" evidence="2">
    <location>
        <begin position="24"/>
        <end position="199"/>
    </location>
</feature>
<reference evidence="4" key="1">
    <citation type="submission" date="2011-02" db="EMBL/GenBank/DDBJ databases">
        <title>The complete sequence of chromosome of Deinococcus proteolyticus DSM 20540.</title>
        <authorList>
            <consortium name="US DOE Joint Genome Institute (JGI-PGF)"/>
            <person name="Lucas S."/>
            <person name="Copeland A."/>
            <person name="Lapidus A."/>
            <person name="Bruce D."/>
            <person name="Goodwin L."/>
            <person name="Pitluck S."/>
            <person name="Kyrpides N."/>
            <person name="Mavromatis K."/>
            <person name="Pagani I."/>
            <person name="Ivanova N."/>
            <person name="Ovchinnikova G."/>
            <person name="Zeytun A."/>
            <person name="Detter J.C."/>
            <person name="Han C."/>
            <person name="Land M."/>
            <person name="Hauser L."/>
            <person name="Markowitz V."/>
            <person name="Cheng J.-F."/>
            <person name="Hugenholtz P."/>
            <person name="Woyke T."/>
            <person name="Wu D."/>
            <person name="Pukall R."/>
            <person name="Steenblock K."/>
            <person name="Brambilla E."/>
            <person name="Klenk H.-P."/>
            <person name="Eisen J.A."/>
        </authorList>
    </citation>
    <scope>NUCLEOTIDE SEQUENCE [LARGE SCALE GENOMIC DNA]</scope>
    <source>
        <strain evidence="4">ATCC 35074 / DSM 20540 / JCM 6276 / NBRC 101906 / NCIMB 13154 / VKM Ac-1939 / CCM 2703 / MRP</strain>
    </source>
</reference>
<feature type="signal peptide" evidence="2">
    <location>
        <begin position="1"/>
        <end position="23"/>
    </location>
</feature>
<dbReference type="KEGG" id="dpt:Deipr_1305"/>
<evidence type="ECO:0000256" key="1">
    <source>
        <dbReference type="SAM" id="MobiDB-lite"/>
    </source>
</evidence>
<sequence length="199" mass="21016">MTPRTLALSLAAALLLTGCTAPRADTQPAQQSTATPTPTPQAEANVQAEALATTLGGSWTLWAGNLRIDVDAPAQVEAGDLASIPVTYTNAGTEPLELTDPFQCSIVHGVVDAATGQVPEPSQTYACTSEGPKIIRLNPNEKHAGNVKPVIAGFPAGEYLLPVGWFGEMRHYGAVGDDWQEYAAYPLTPVPPEVRFEIH</sequence>
<feature type="compositionally biased region" description="Low complexity" evidence="1">
    <location>
        <begin position="24"/>
        <end position="42"/>
    </location>
</feature>
<name>F0RPB1_DEIPM</name>